<dbReference type="SFLD" id="SFLDS00029">
    <property type="entry name" value="Radical_SAM"/>
    <property type="match status" value="1"/>
</dbReference>
<evidence type="ECO:0000256" key="1">
    <source>
        <dbReference type="ARBA" id="ARBA00022723"/>
    </source>
</evidence>
<reference evidence="5" key="1">
    <citation type="submission" date="2023-01" db="EMBL/GenBank/DDBJ databases">
        <title>Human gut microbiome strain richness.</title>
        <authorList>
            <person name="Chen-Liaw A."/>
        </authorList>
    </citation>
    <scope>NUCLEOTIDE SEQUENCE</scope>
    <source>
        <strain evidence="5">1001275st1_F4_1001275B_160808</strain>
    </source>
</reference>
<dbReference type="Pfam" id="PF04055">
    <property type="entry name" value="Radical_SAM"/>
    <property type="match status" value="1"/>
</dbReference>
<dbReference type="SFLD" id="SFLDG01084">
    <property type="entry name" value="Uncharacterised_Radical_SAM_Su"/>
    <property type="match status" value="1"/>
</dbReference>
<gene>
    <name evidence="5" type="ORF">PNU62_12675</name>
</gene>
<dbReference type="InterPro" id="IPR058240">
    <property type="entry name" value="rSAM_sf"/>
</dbReference>
<evidence type="ECO:0000313" key="6">
    <source>
        <dbReference type="Proteomes" id="UP001211015"/>
    </source>
</evidence>
<comment type="caution">
    <text evidence="5">The sequence shown here is derived from an EMBL/GenBank/DDBJ whole genome shotgun (WGS) entry which is preliminary data.</text>
</comment>
<evidence type="ECO:0000313" key="5">
    <source>
        <dbReference type="EMBL" id="MDB8745875.1"/>
    </source>
</evidence>
<dbReference type="PANTHER" id="PTHR43432">
    <property type="entry name" value="SLR0285 PROTEIN"/>
    <property type="match status" value="1"/>
</dbReference>
<dbReference type="Gene3D" id="3.80.30.30">
    <property type="match status" value="1"/>
</dbReference>
<dbReference type="SUPFAM" id="SSF102114">
    <property type="entry name" value="Radical SAM enzymes"/>
    <property type="match status" value="1"/>
</dbReference>
<protein>
    <submittedName>
        <fullName evidence="5">Radical SAM protein</fullName>
    </submittedName>
</protein>
<dbReference type="InterPro" id="IPR007197">
    <property type="entry name" value="rSAM"/>
</dbReference>
<sequence length="291" mass="33684">MHFTTAKGILSQKNGMNLYRGCQHGCIYCDSRSVCYNMQHDFEDIEIKENAVELLEEALKRKRRRCMIGMGAMCDPYMPLEMTVQLTLKSLMAIEKYGFGVTLITKSDKILRDIDIIQRINQKSKAVIAMTLTTADEKLCRILEPNVCTTQGRYEVLKEFQRREIPTVVWLTPILPFINDTEENLRRILDMCFDAGVKGIICFSFGVTLREGDREYFYKKLDEHFPGMKEKYIRTFGNSYICNSPNNKKLMDIFVSQCKSHGVMYSPEEIFAYENEFDVSDGQMSIFDTAD</sequence>
<proteinExistence type="predicted"/>
<name>A0AAW6EFT5_9FIRM</name>
<feature type="domain" description="Radical SAM core" evidence="4">
    <location>
        <begin position="16"/>
        <end position="185"/>
    </location>
</feature>
<keyword evidence="1" id="KW-0479">Metal-binding</keyword>
<dbReference type="CDD" id="cd01335">
    <property type="entry name" value="Radical_SAM"/>
    <property type="match status" value="1"/>
</dbReference>
<dbReference type="GO" id="GO:0051536">
    <property type="term" value="F:iron-sulfur cluster binding"/>
    <property type="evidence" value="ECO:0007669"/>
    <property type="project" value="UniProtKB-KW"/>
</dbReference>
<evidence type="ECO:0000256" key="2">
    <source>
        <dbReference type="ARBA" id="ARBA00023004"/>
    </source>
</evidence>
<dbReference type="AlphaFoldDB" id="A0AAW6EFT5"/>
<organism evidence="5 6">
    <name type="scientific">Ruminococcus bicirculans</name>
    <name type="common">ex Wegman et al. 2014</name>
    <dbReference type="NCBI Taxonomy" id="1160721"/>
    <lineage>
        <taxon>Bacteria</taxon>
        <taxon>Bacillati</taxon>
        <taxon>Bacillota</taxon>
        <taxon>Clostridia</taxon>
        <taxon>Eubacteriales</taxon>
        <taxon>Oscillospiraceae</taxon>
        <taxon>Ruminococcus</taxon>
    </lineage>
</organism>
<dbReference type="InterPro" id="IPR040086">
    <property type="entry name" value="MJ0683-like"/>
</dbReference>
<dbReference type="PANTHER" id="PTHR43432:SF5">
    <property type="entry name" value="ELP3_MIAA_NIFB-LIKE RADICAL SAM CORE DOMAIN-CONTAINING PROTEIN"/>
    <property type="match status" value="1"/>
</dbReference>
<keyword evidence="2" id="KW-0408">Iron</keyword>
<dbReference type="EMBL" id="JAQMLV010000021">
    <property type="protein sequence ID" value="MDB8745875.1"/>
    <property type="molecule type" value="Genomic_DNA"/>
</dbReference>
<dbReference type="Proteomes" id="UP001211015">
    <property type="component" value="Unassembled WGS sequence"/>
</dbReference>
<dbReference type="GO" id="GO:0003824">
    <property type="term" value="F:catalytic activity"/>
    <property type="evidence" value="ECO:0007669"/>
    <property type="project" value="InterPro"/>
</dbReference>
<evidence type="ECO:0000259" key="4">
    <source>
        <dbReference type="Pfam" id="PF04055"/>
    </source>
</evidence>
<evidence type="ECO:0000256" key="3">
    <source>
        <dbReference type="ARBA" id="ARBA00023014"/>
    </source>
</evidence>
<keyword evidence="3" id="KW-0411">Iron-sulfur</keyword>
<accession>A0AAW6EFT5</accession>
<dbReference type="RefSeq" id="WP_195389026.1">
    <property type="nucleotide sequence ID" value="NZ_JADNGL010000020.1"/>
</dbReference>
<dbReference type="GO" id="GO:0046872">
    <property type="term" value="F:metal ion binding"/>
    <property type="evidence" value="ECO:0007669"/>
    <property type="project" value="UniProtKB-KW"/>
</dbReference>